<dbReference type="OrthoDB" id="625021at2"/>
<dbReference type="Pfam" id="PF10851">
    <property type="entry name" value="DUF2652"/>
    <property type="match status" value="1"/>
</dbReference>
<keyword evidence="2" id="KW-1185">Reference proteome</keyword>
<dbReference type="EMBL" id="FOXQ01000004">
    <property type="protein sequence ID" value="SFQ03520.1"/>
    <property type="molecule type" value="Genomic_DNA"/>
</dbReference>
<dbReference type="STRING" id="1465490.SAMN05444277_104258"/>
<evidence type="ECO:0000313" key="2">
    <source>
        <dbReference type="Proteomes" id="UP000199031"/>
    </source>
</evidence>
<dbReference type="RefSeq" id="WP_090657577.1">
    <property type="nucleotide sequence ID" value="NZ_FOXQ01000004.1"/>
</dbReference>
<evidence type="ECO:0008006" key="3">
    <source>
        <dbReference type="Google" id="ProtNLM"/>
    </source>
</evidence>
<dbReference type="Proteomes" id="UP000199031">
    <property type="component" value="Unassembled WGS sequence"/>
</dbReference>
<dbReference type="InterPro" id="IPR020503">
    <property type="entry name" value="Uncharacterised_Rv2561"/>
</dbReference>
<sequence>MADKGLLFIPDISGFTKFVHENEIEHSRIIIEELLENIINSNQMGLKISEVEGDAVLFYRFGNSPSFEEIYGQVEKMFCNFQKQLKNYEKTRLCICAACKSAVNLSLKIITHYGEFSSYTVKDFNKLIGKDVIIAHQLLKNDINLHEYWLDTNTSPAGQESNQLFPEWMQWQHGIKQTENGNIDFTYCMLTNLKQKIEADPPEDKTIGRQKIKVLRAEKTIDAGLVTVLSVMGNLSLRNKWQDGVIKVDNINHPIYHLGIKFRVVTRQGSTVFYSSSFEDMGDVFCLSETDERKTQSLFITLKSIA</sequence>
<protein>
    <recommendedName>
        <fullName evidence="3">DUF2652 domain-containing protein</fullName>
    </recommendedName>
</protein>
<reference evidence="1 2" key="1">
    <citation type="submission" date="2016-10" db="EMBL/GenBank/DDBJ databases">
        <authorList>
            <person name="de Groot N.N."/>
        </authorList>
    </citation>
    <scope>NUCLEOTIDE SEQUENCE [LARGE SCALE GENOMIC DNA]</scope>
    <source>
        <strain evidence="1 2">DSM 28286</strain>
    </source>
</reference>
<proteinExistence type="predicted"/>
<name>A0A1I5V7V4_9BACT</name>
<evidence type="ECO:0000313" key="1">
    <source>
        <dbReference type="EMBL" id="SFQ03520.1"/>
    </source>
</evidence>
<accession>A0A1I5V7V4</accession>
<gene>
    <name evidence="1" type="ORF">SAMN05444277_104258</name>
</gene>
<organism evidence="1 2">
    <name type="scientific">Parafilimonas terrae</name>
    <dbReference type="NCBI Taxonomy" id="1465490"/>
    <lineage>
        <taxon>Bacteria</taxon>
        <taxon>Pseudomonadati</taxon>
        <taxon>Bacteroidota</taxon>
        <taxon>Chitinophagia</taxon>
        <taxon>Chitinophagales</taxon>
        <taxon>Chitinophagaceae</taxon>
        <taxon>Parafilimonas</taxon>
    </lineage>
</organism>
<dbReference type="AlphaFoldDB" id="A0A1I5V7V4"/>